<comment type="caution">
    <text evidence="10">The sequence shown here is derived from an EMBL/GenBank/DDBJ whole genome shotgun (WGS) entry which is preliminary data.</text>
</comment>
<evidence type="ECO:0000256" key="5">
    <source>
        <dbReference type="ARBA" id="ARBA00023136"/>
    </source>
</evidence>
<dbReference type="GO" id="GO:0016020">
    <property type="term" value="C:membrane"/>
    <property type="evidence" value="ECO:0007669"/>
    <property type="project" value="UniProtKB-SubCell"/>
</dbReference>
<dbReference type="STRING" id="217031.ABB05_05375"/>
<comment type="similarity">
    <text evidence="2">Belongs to the GerABKC lipoprotein family.</text>
</comment>
<evidence type="ECO:0000256" key="7">
    <source>
        <dbReference type="ARBA" id="ARBA00023288"/>
    </source>
</evidence>
<dbReference type="PANTHER" id="PTHR35789">
    <property type="entry name" value="SPORE GERMINATION PROTEIN B3"/>
    <property type="match status" value="1"/>
</dbReference>
<proteinExistence type="inferred from homology"/>
<comment type="subcellular location">
    <subcellularLocation>
        <location evidence="1">Membrane</location>
        <topology evidence="1">Lipid-anchor</topology>
    </subcellularLocation>
</comment>
<organism evidence="10 11">
    <name type="scientific">Lederbergia galactosidilytica</name>
    <dbReference type="NCBI Taxonomy" id="217031"/>
    <lineage>
        <taxon>Bacteria</taxon>
        <taxon>Bacillati</taxon>
        <taxon>Bacillota</taxon>
        <taxon>Bacilli</taxon>
        <taxon>Bacillales</taxon>
        <taxon>Bacillaceae</taxon>
        <taxon>Lederbergia</taxon>
    </lineage>
</organism>
<keyword evidence="7" id="KW-0449">Lipoprotein</keyword>
<dbReference type="NCBIfam" id="TIGR02887">
    <property type="entry name" value="spore_ger_x_C"/>
    <property type="match status" value="1"/>
</dbReference>
<dbReference type="InterPro" id="IPR046953">
    <property type="entry name" value="Spore_GerAC-like_C"/>
</dbReference>
<evidence type="ECO:0000256" key="1">
    <source>
        <dbReference type="ARBA" id="ARBA00004635"/>
    </source>
</evidence>
<dbReference type="InterPro" id="IPR057336">
    <property type="entry name" value="GerAC_N"/>
</dbReference>
<evidence type="ECO:0000256" key="3">
    <source>
        <dbReference type="ARBA" id="ARBA00022544"/>
    </source>
</evidence>
<dbReference type="PROSITE" id="PS51257">
    <property type="entry name" value="PROKAR_LIPOPROTEIN"/>
    <property type="match status" value="1"/>
</dbReference>
<evidence type="ECO:0000256" key="2">
    <source>
        <dbReference type="ARBA" id="ARBA00007886"/>
    </source>
</evidence>
<dbReference type="Proteomes" id="UP000077881">
    <property type="component" value="Unassembled WGS sequence"/>
</dbReference>
<dbReference type="InterPro" id="IPR008844">
    <property type="entry name" value="Spore_GerAC-like"/>
</dbReference>
<evidence type="ECO:0000313" key="11">
    <source>
        <dbReference type="Proteomes" id="UP000077881"/>
    </source>
</evidence>
<keyword evidence="3" id="KW-0309">Germination</keyword>
<feature type="domain" description="Spore germination protein N-terminal" evidence="9">
    <location>
        <begin position="23"/>
        <end position="202"/>
    </location>
</feature>
<dbReference type="GO" id="GO:0009847">
    <property type="term" value="P:spore germination"/>
    <property type="evidence" value="ECO:0007669"/>
    <property type="project" value="InterPro"/>
</dbReference>
<dbReference type="AlphaFoldDB" id="A0A178A108"/>
<evidence type="ECO:0000256" key="6">
    <source>
        <dbReference type="ARBA" id="ARBA00023139"/>
    </source>
</evidence>
<dbReference type="InterPro" id="IPR038501">
    <property type="entry name" value="Spore_GerAC_C_sf"/>
</dbReference>
<keyword evidence="6" id="KW-0564">Palmitate</keyword>
<keyword evidence="4" id="KW-0732">Signal</keyword>
<evidence type="ECO:0000259" key="9">
    <source>
        <dbReference type="Pfam" id="PF25198"/>
    </source>
</evidence>
<protein>
    <submittedName>
        <fullName evidence="10">Spore gernimation protein KC</fullName>
    </submittedName>
</protein>
<keyword evidence="5" id="KW-0472">Membrane</keyword>
<evidence type="ECO:0000313" key="10">
    <source>
        <dbReference type="EMBL" id="OAK73865.1"/>
    </source>
</evidence>
<dbReference type="PATRIC" id="fig|217031.6.peg.1159"/>
<dbReference type="PANTHER" id="PTHR35789:SF1">
    <property type="entry name" value="SPORE GERMINATION PROTEIN B3"/>
    <property type="match status" value="1"/>
</dbReference>
<evidence type="ECO:0000259" key="8">
    <source>
        <dbReference type="Pfam" id="PF05504"/>
    </source>
</evidence>
<sequence length="404" mass="45564">MIRKVRLCFILLLSVLFLTGCWDKKELTDIAFVAAIGVDKAEDDKYLGTFQIINPGNVAGGLQGGSGQESSTVTVYEITGNNMVDISRRAANEISRVLFYSHANLVVLGEELVKEEGIDGILDSLDRDDRFRDTSKVVIARGGTASELMKITTPIDKIPANKVIKTLQFSEQQWGEQWPVRIRDILNATTSTGKEPIIPSFSVYGDRKVGKSMNNLHNTLPDAIVRTNGLGLIKNGKLIGWLEDEKARGAAWSMNKIHSSNVAIDWEETEEAISFQVVREKTKVEFAFDGGQIVARLNIHTQGDLKEVNIPVNIEDRHIRNQIEKKVEGKIKSMIRSSIEEAQTYQTDIFGFGEKIYQSYPKKWRKIEKEWQNQYFPEMKVEVKVDAMISGTGLRGNSYRYIER</sequence>
<dbReference type="Pfam" id="PF05504">
    <property type="entry name" value="Spore_GerAC"/>
    <property type="match status" value="1"/>
</dbReference>
<dbReference type="EMBL" id="LDJR01000028">
    <property type="protein sequence ID" value="OAK73865.1"/>
    <property type="molecule type" value="Genomic_DNA"/>
</dbReference>
<name>A0A178A108_9BACI</name>
<dbReference type="Gene3D" id="3.30.300.210">
    <property type="entry name" value="Nutrient germinant receptor protein C, domain 3"/>
    <property type="match status" value="1"/>
</dbReference>
<feature type="domain" description="Spore germination GerAC-like C-terminal" evidence="8">
    <location>
        <begin position="228"/>
        <end position="393"/>
    </location>
</feature>
<dbReference type="OrthoDB" id="9816067at2"/>
<dbReference type="Pfam" id="PF25198">
    <property type="entry name" value="Spore_GerAC_N"/>
    <property type="match status" value="1"/>
</dbReference>
<keyword evidence="11" id="KW-1185">Reference proteome</keyword>
<reference evidence="10 11" key="1">
    <citation type="submission" date="2015-05" db="EMBL/GenBank/DDBJ databases">
        <title>Comparison of genome.</title>
        <authorList>
            <person name="Zheng Z."/>
            <person name="Sun M."/>
        </authorList>
    </citation>
    <scope>NUCLEOTIDE SEQUENCE [LARGE SCALE GENOMIC DNA]</scope>
    <source>
        <strain evidence="10 11">G25-74</strain>
    </source>
</reference>
<evidence type="ECO:0000256" key="4">
    <source>
        <dbReference type="ARBA" id="ARBA00022729"/>
    </source>
</evidence>
<accession>A0A178A108</accession>
<gene>
    <name evidence="10" type="ORF">ABB05_05375</name>
</gene>